<dbReference type="AlphaFoldDB" id="A0AA35S856"/>
<evidence type="ECO:0000313" key="2">
    <source>
        <dbReference type="EMBL" id="CAI8025245.1"/>
    </source>
</evidence>
<feature type="compositionally biased region" description="Low complexity" evidence="1">
    <location>
        <begin position="198"/>
        <end position="219"/>
    </location>
</feature>
<name>A0AA35S856_GEOBA</name>
<comment type="caution">
    <text evidence="2">The sequence shown here is derived from an EMBL/GenBank/DDBJ whole genome shotgun (WGS) entry which is preliminary data.</text>
</comment>
<evidence type="ECO:0000313" key="3">
    <source>
        <dbReference type="Proteomes" id="UP001174909"/>
    </source>
</evidence>
<feature type="region of interest" description="Disordered" evidence="1">
    <location>
        <begin position="163"/>
        <end position="225"/>
    </location>
</feature>
<proteinExistence type="predicted"/>
<gene>
    <name evidence="2" type="ORF">GBAR_LOCUS14601</name>
</gene>
<dbReference type="PANTHER" id="PTHR38133:SF1">
    <property type="entry name" value="SLR1429 PROTEIN"/>
    <property type="match status" value="1"/>
</dbReference>
<dbReference type="PANTHER" id="PTHR38133">
    <property type="entry name" value="SLR1429 PROTEIN"/>
    <property type="match status" value="1"/>
</dbReference>
<dbReference type="Proteomes" id="UP001174909">
    <property type="component" value="Unassembled WGS sequence"/>
</dbReference>
<dbReference type="EMBL" id="CASHTH010002134">
    <property type="protein sequence ID" value="CAI8025245.1"/>
    <property type="molecule type" value="Genomic_DNA"/>
</dbReference>
<protein>
    <submittedName>
        <fullName evidence="2">Uncharacterized protein Rv2102</fullName>
    </submittedName>
</protein>
<sequence length="302" mass="32342">MSYNDYLYTKPIEVRGGIRAGSKRGAFGSSWWAKRWLQTLEEFRIGSRLDRGRSYARRGQVMSIDIQPGGVTAKVQGSRKRPYNVSIEVRTISPPDWERLQAAMAEQPIIAASLLSGPHAGQHRGHLPGRRPVHVPRPAGRPGDGLLVPRLVQPMQARCRRVPAAGRGVRPGPLPDIPDAGHGPGGPAGPGVPPLRPDPGGTHTARRAPAAGTRASSGSNPLTALREKDHAGPAVIPDLAAALPQQLGRFPLWQGNLEFVPAMQDIYRAASQRAVELHMGPAEPPDDTARCDTSRGSGAPVR</sequence>
<feature type="region of interest" description="Disordered" evidence="1">
    <location>
        <begin position="119"/>
        <end position="146"/>
    </location>
</feature>
<feature type="region of interest" description="Disordered" evidence="1">
    <location>
        <begin position="279"/>
        <end position="302"/>
    </location>
</feature>
<keyword evidence="3" id="KW-1185">Reference proteome</keyword>
<evidence type="ECO:0000256" key="1">
    <source>
        <dbReference type="SAM" id="MobiDB-lite"/>
    </source>
</evidence>
<accession>A0AA35S856</accession>
<organism evidence="2 3">
    <name type="scientific">Geodia barretti</name>
    <name type="common">Barrett's horny sponge</name>
    <dbReference type="NCBI Taxonomy" id="519541"/>
    <lineage>
        <taxon>Eukaryota</taxon>
        <taxon>Metazoa</taxon>
        <taxon>Porifera</taxon>
        <taxon>Demospongiae</taxon>
        <taxon>Heteroscleromorpha</taxon>
        <taxon>Tetractinellida</taxon>
        <taxon>Astrophorina</taxon>
        <taxon>Geodiidae</taxon>
        <taxon>Geodia</taxon>
    </lineage>
</organism>
<feature type="compositionally biased region" description="Basic residues" evidence="1">
    <location>
        <begin position="121"/>
        <end position="134"/>
    </location>
</feature>
<reference evidence="2" key="1">
    <citation type="submission" date="2023-03" db="EMBL/GenBank/DDBJ databases">
        <authorList>
            <person name="Steffen K."/>
            <person name="Cardenas P."/>
        </authorList>
    </citation>
    <scope>NUCLEOTIDE SEQUENCE</scope>
</reference>